<dbReference type="InterPro" id="IPR022663">
    <property type="entry name" value="DapB_C"/>
</dbReference>
<comment type="catalytic activity">
    <reaction evidence="11 13">
        <text>(S)-2,3,4,5-tetrahydrodipicolinate + NADP(+) + H2O = (2S,4S)-4-hydroxy-2,3,4,5-tetrahydrodipicolinate + NADPH + H(+)</text>
        <dbReference type="Rhea" id="RHEA:35331"/>
        <dbReference type="ChEBI" id="CHEBI:15377"/>
        <dbReference type="ChEBI" id="CHEBI:15378"/>
        <dbReference type="ChEBI" id="CHEBI:16845"/>
        <dbReference type="ChEBI" id="CHEBI:57783"/>
        <dbReference type="ChEBI" id="CHEBI:58349"/>
        <dbReference type="ChEBI" id="CHEBI:67139"/>
        <dbReference type="EC" id="1.17.1.8"/>
    </reaction>
</comment>
<keyword evidence="3 13" id="KW-0028">Amino-acid biosynthesis</keyword>
<keyword evidence="2 13" id="KW-0963">Cytoplasm</keyword>
<evidence type="ECO:0000313" key="14">
    <source>
        <dbReference type="EMBL" id="RDL12060.1"/>
    </source>
</evidence>
<dbReference type="Gene3D" id="3.40.50.720">
    <property type="entry name" value="NAD(P)-binding Rossmann-like Domain"/>
    <property type="match status" value="1"/>
</dbReference>
<dbReference type="PANTHER" id="PTHR20836:SF0">
    <property type="entry name" value="4-HYDROXY-TETRAHYDRODIPICOLINATE REDUCTASE 1, CHLOROPLASTIC-RELATED"/>
    <property type="match status" value="1"/>
</dbReference>
<feature type="active site" description="Proton donor/acceptor" evidence="13">
    <location>
        <position position="140"/>
    </location>
</feature>
<comment type="catalytic activity">
    <reaction evidence="12 13">
        <text>(S)-2,3,4,5-tetrahydrodipicolinate + NAD(+) + H2O = (2S,4S)-4-hydroxy-2,3,4,5-tetrahydrodipicolinate + NADH + H(+)</text>
        <dbReference type="Rhea" id="RHEA:35323"/>
        <dbReference type="ChEBI" id="CHEBI:15377"/>
        <dbReference type="ChEBI" id="CHEBI:15378"/>
        <dbReference type="ChEBI" id="CHEBI:16845"/>
        <dbReference type="ChEBI" id="CHEBI:57540"/>
        <dbReference type="ChEBI" id="CHEBI:57945"/>
        <dbReference type="ChEBI" id="CHEBI:67139"/>
        <dbReference type="EC" id="1.17.1.8"/>
    </reaction>
</comment>
<comment type="pathway">
    <text evidence="9 13">Amino-acid biosynthesis; L-lysine biosynthesis via DAP pathway; (S)-tetrahydrodipicolinate from L-aspartate: step 4/4.</text>
</comment>
<feature type="binding site" evidence="13">
    <location>
        <begin position="84"/>
        <end position="86"/>
    </location>
    <ligand>
        <name>NAD(+)</name>
        <dbReference type="ChEBI" id="CHEBI:57540"/>
    </ligand>
</feature>
<comment type="caution">
    <text evidence="13">Lacks conserved residue(s) required for the propagation of feature annotation.</text>
</comment>
<feature type="binding site" evidence="13">
    <location>
        <begin position="110"/>
        <end position="113"/>
    </location>
    <ligand>
        <name>NAD(+)</name>
        <dbReference type="ChEBI" id="CHEBI:57540"/>
    </ligand>
</feature>
<evidence type="ECO:0000256" key="3">
    <source>
        <dbReference type="ARBA" id="ARBA00022605"/>
    </source>
</evidence>
<evidence type="ECO:0000256" key="8">
    <source>
        <dbReference type="ARBA" id="ARBA00023154"/>
    </source>
</evidence>
<dbReference type="Pfam" id="PF05173">
    <property type="entry name" value="DapB_C"/>
    <property type="match status" value="1"/>
</dbReference>
<dbReference type="AlphaFoldDB" id="A0A288QBA7"/>
<feature type="binding site" evidence="13">
    <location>
        <begin position="8"/>
        <end position="13"/>
    </location>
    <ligand>
        <name>NAD(+)</name>
        <dbReference type="ChEBI" id="CHEBI:57540"/>
    </ligand>
</feature>
<feature type="active site" description="Proton donor" evidence="13">
    <location>
        <position position="144"/>
    </location>
</feature>
<feature type="binding site" evidence="13">
    <location>
        <begin position="150"/>
        <end position="151"/>
    </location>
    <ligand>
        <name>(S)-2,3,4,5-tetrahydrodipicolinate</name>
        <dbReference type="ChEBI" id="CHEBI:16845"/>
    </ligand>
</feature>
<organism evidence="14 15">
    <name type="scientific">Weissella soli</name>
    <dbReference type="NCBI Taxonomy" id="155866"/>
    <lineage>
        <taxon>Bacteria</taxon>
        <taxon>Bacillati</taxon>
        <taxon>Bacillota</taxon>
        <taxon>Bacilli</taxon>
        <taxon>Lactobacillales</taxon>
        <taxon>Lactobacillaceae</taxon>
        <taxon>Weissella</taxon>
    </lineage>
</organism>
<evidence type="ECO:0000256" key="13">
    <source>
        <dbReference type="HAMAP-Rule" id="MF_00102"/>
    </source>
</evidence>
<evidence type="ECO:0000256" key="12">
    <source>
        <dbReference type="ARBA" id="ARBA00049396"/>
    </source>
</evidence>
<comment type="similarity">
    <text evidence="1 13">Belongs to the DapB family.</text>
</comment>
<dbReference type="KEGG" id="wso:WSWS_00858"/>
<dbReference type="CDD" id="cd02274">
    <property type="entry name" value="DHDPR_N"/>
    <property type="match status" value="1"/>
</dbReference>
<dbReference type="PIRSF" id="PIRSF000161">
    <property type="entry name" value="DHPR"/>
    <property type="match status" value="1"/>
</dbReference>
<feature type="binding site" evidence="13">
    <location>
        <position position="141"/>
    </location>
    <ligand>
        <name>(S)-2,3,4,5-tetrahydrodipicolinate</name>
        <dbReference type="ChEBI" id="CHEBI:16845"/>
    </ligand>
</feature>
<dbReference type="PROSITE" id="PS01298">
    <property type="entry name" value="DAPB"/>
    <property type="match status" value="1"/>
</dbReference>
<dbReference type="PANTHER" id="PTHR20836">
    <property type="entry name" value="DIHYDRODIPICOLINATE REDUCTASE"/>
    <property type="match status" value="1"/>
</dbReference>
<dbReference type="InterPro" id="IPR023940">
    <property type="entry name" value="DHDPR_bac"/>
</dbReference>
<evidence type="ECO:0000256" key="6">
    <source>
        <dbReference type="ARBA" id="ARBA00023002"/>
    </source>
</evidence>
<comment type="subunit">
    <text evidence="13">Homotetramer.</text>
</comment>
<dbReference type="FunFam" id="3.30.360.10:FF:000009">
    <property type="entry name" value="4-hydroxy-tetrahydrodipicolinate reductase"/>
    <property type="match status" value="1"/>
</dbReference>
<dbReference type="GO" id="GO:0009089">
    <property type="term" value="P:lysine biosynthetic process via diaminopimelate"/>
    <property type="evidence" value="ECO:0007669"/>
    <property type="project" value="UniProtKB-UniRule"/>
</dbReference>
<comment type="caution">
    <text evidence="14">The sequence shown here is derived from an EMBL/GenBank/DDBJ whole genome shotgun (WGS) entry which is preliminary data.</text>
</comment>
<reference evidence="14 15" key="1">
    <citation type="submission" date="2018-07" db="EMBL/GenBank/DDBJ databases">
        <title>Genomic Encyclopedia of Type Strains, Phase III (KMG-III): the genomes of soil and plant-associated and newly described type strains.</title>
        <authorList>
            <person name="Whitman W."/>
        </authorList>
    </citation>
    <scope>NUCLEOTIDE SEQUENCE [LARGE SCALE GENOMIC DNA]</scope>
    <source>
        <strain evidence="14 15">CECT 7031</strain>
    </source>
</reference>
<keyword evidence="4 13" id="KW-0521">NADP</keyword>
<gene>
    <name evidence="13" type="primary">dapB</name>
    <name evidence="14" type="ORF">DFP99_0486</name>
</gene>
<dbReference type="InterPro" id="IPR022664">
    <property type="entry name" value="DapB_N_CS"/>
</dbReference>
<dbReference type="GO" id="GO:0051287">
    <property type="term" value="F:NAD binding"/>
    <property type="evidence" value="ECO:0007669"/>
    <property type="project" value="UniProtKB-UniRule"/>
</dbReference>
<keyword evidence="5 13" id="KW-0220">Diaminopimelate biosynthesis</keyword>
<keyword evidence="8 13" id="KW-0457">Lysine biosynthesis</keyword>
<dbReference type="InterPro" id="IPR000846">
    <property type="entry name" value="DapB_N"/>
</dbReference>
<dbReference type="GO" id="GO:0050661">
    <property type="term" value="F:NADP binding"/>
    <property type="evidence" value="ECO:0007669"/>
    <property type="project" value="UniProtKB-UniRule"/>
</dbReference>
<proteinExistence type="inferred from homology"/>
<dbReference type="UniPathway" id="UPA00034">
    <property type="reaction ID" value="UER00018"/>
</dbReference>
<dbReference type="Gene3D" id="3.30.360.10">
    <property type="entry name" value="Dihydrodipicolinate Reductase, domain 2"/>
    <property type="match status" value="1"/>
</dbReference>
<evidence type="ECO:0000256" key="5">
    <source>
        <dbReference type="ARBA" id="ARBA00022915"/>
    </source>
</evidence>
<evidence type="ECO:0000256" key="4">
    <source>
        <dbReference type="ARBA" id="ARBA00022857"/>
    </source>
</evidence>
<dbReference type="EMBL" id="QRAS01000001">
    <property type="protein sequence ID" value="RDL12060.1"/>
    <property type="molecule type" value="Genomic_DNA"/>
</dbReference>
<dbReference type="Pfam" id="PF01113">
    <property type="entry name" value="DapB_N"/>
    <property type="match status" value="1"/>
</dbReference>
<evidence type="ECO:0000256" key="9">
    <source>
        <dbReference type="ARBA" id="ARBA00037922"/>
    </source>
</evidence>
<comment type="function">
    <text evidence="13">Catalyzes the conversion of 4-hydroxy-tetrahydrodipicolinate (HTPA) to tetrahydrodipicolinate.</text>
</comment>
<dbReference type="SUPFAM" id="SSF55347">
    <property type="entry name" value="Glyceraldehyde-3-phosphate dehydrogenase-like, C-terminal domain"/>
    <property type="match status" value="1"/>
</dbReference>
<dbReference type="GO" id="GO:0008839">
    <property type="term" value="F:4-hydroxy-tetrahydrodipicolinate reductase"/>
    <property type="evidence" value="ECO:0007669"/>
    <property type="project" value="UniProtKB-UniRule"/>
</dbReference>
<dbReference type="GO" id="GO:0005829">
    <property type="term" value="C:cytosol"/>
    <property type="evidence" value="ECO:0007669"/>
    <property type="project" value="TreeGrafter"/>
</dbReference>
<dbReference type="InterPro" id="IPR036291">
    <property type="entry name" value="NAD(P)-bd_dom_sf"/>
</dbReference>
<comment type="caution">
    <text evidence="13">Was originally thought to be a dihydrodipicolinate reductase (DHDPR), catalyzing the conversion of dihydrodipicolinate to tetrahydrodipicolinate. However, it was shown in E.coli that the substrate of the enzymatic reaction is not dihydrodipicolinate (DHDP) but in fact (2S,4S)-4-hydroxy-2,3,4,5-tetrahydrodipicolinic acid (HTPA), the product released by the DapA-catalyzed reaction.</text>
</comment>
<dbReference type="Proteomes" id="UP000254912">
    <property type="component" value="Unassembled WGS sequence"/>
</dbReference>
<evidence type="ECO:0000256" key="2">
    <source>
        <dbReference type="ARBA" id="ARBA00022490"/>
    </source>
</evidence>
<dbReference type="GO" id="GO:0016726">
    <property type="term" value="F:oxidoreductase activity, acting on CH or CH2 groups, NAD or NADP as acceptor"/>
    <property type="evidence" value="ECO:0007669"/>
    <property type="project" value="UniProtKB-UniRule"/>
</dbReference>
<dbReference type="HAMAP" id="MF_00102">
    <property type="entry name" value="DapB"/>
    <property type="match status" value="1"/>
</dbReference>
<evidence type="ECO:0000256" key="10">
    <source>
        <dbReference type="ARBA" id="ARBA00038983"/>
    </source>
</evidence>
<keyword evidence="6 13" id="KW-0560">Oxidoreductase</keyword>
<protein>
    <recommendedName>
        <fullName evidence="10 13">4-hydroxy-tetrahydrodipicolinate reductase</fullName>
        <shortName evidence="13">HTPA reductase</shortName>
        <ecNumber evidence="10 13">1.17.1.8</ecNumber>
    </recommendedName>
</protein>
<dbReference type="GeneID" id="94546055"/>
<evidence type="ECO:0000256" key="7">
    <source>
        <dbReference type="ARBA" id="ARBA00023027"/>
    </source>
</evidence>
<dbReference type="NCBIfam" id="TIGR00036">
    <property type="entry name" value="dapB"/>
    <property type="match status" value="1"/>
</dbReference>
<keyword evidence="15" id="KW-1185">Reference proteome</keyword>
<keyword evidence="7 13" id="KW-0520">NAD</keyword>
<evidence type="ECO:0000256" key="11">
    <source>
        <dbReference type="ARBA" id="ARBA00049080"/>
    </source>
</evidence>
<dbReference type="GO" id="GO:0019877">
    <property type="term" value="P:diaminopimelate biosynthetic process"/>
    <property type="evidence" value="ECO:0007669"/>
    <property type="project" value="UniProtKB-UniRule"/>
</dbReference>
<sequence length="246" mass="25568">MQRVILAGGFGKMGLAIQEKLAATPDIEIVGIVSGHAHASALPVFTNLADVNVAADVWLDVTTPATVAENAKFALAQGMDVVIGTSGIAEADLAELTTLATTHERHVLVVPNFALSAVLLMQFAQQAAKYFPDAEILEIHHPGKLDAPSGTAKTTASLIAAARTATAQAPVTDLAARGDLIEGIPVHAMRLPGFVAEEEVVFSGIGESLRIKQTSFSRESFMNGVVLAVQNVVTVSGLAVGLDKVL</sequence>
<dbReference type="EC" id="1.17.1.8" evidence="10 13"/>
<evidence type="ECO:0000313" key="15">
    <source>
        <dbReference type="Proteomes" id="UP000254912"/>
    </source>
</evidence>
<dbReference type="RefSeq" id="WP_070230117.1">
    <property type="nucleotide sequence ID" value="NZ_BJYO01000002.1"/>
</dbReference>
<comment type="subcellular location">
    <subcellularLocation>
        <location evidence="13">Cytoplasm</location>
    </subcellularLocation>
</comment>
<evidence type="ECO:0000256" key="1">
    <source>
        <dbReference type="ARBA" id="ARBA00006642"/>
    </source>
</evidence>
<name>A0A288QBA7_9LACO</name>
<dbReference type="SUPFAM" id="SSF51735">
    <property type="entry name" value="NAD(P)-binding Rossmann-fold domains"/>
    <property type="match status" value="1"/>
</dbReference>
<accession>A0A288QBA7</accession>